<dbReference type="Proteomes" id="UP001590951">
    <property type="component" value="Unassembled WGS sequence"/>
</dbReference>
<name>A0ABR4BBR9_9LECA</name>
<sequence>MNAEDVTSAQREDREEDSLSEENGVDAGEEDIWYPQDLVILSSSNHPDAAKVAHIEHSFILPDYPRTSEDGYAYILPTAGLSNKRCKEECDSIQYSMKQKHPKKSTRSLYLDNANCDRYKYTCSGVKVCGYLHPDIQSMHHTSLSPTQWERIKQLRENDNCLGSQQKAKSNSLYLAIIKRFRQHTSCPDYQDTCKPILKESNRENIAGVTTYFIGCTSATRENYQQHFYKPLMNRNEYDFEFLQNRFESQRLSEADTNTCYVVEQTSTRRKHCGVDHLAGPGELFHQSCEVEFDIYIPKDTLDCHYYIFSSRGTHTHPPAPPNRLPLRLWMSLLELIGKINDPALTTARFLQNPLLKAFCEKYHTQHISQIHASLSNMDRISAMIYKQKVLHYPEGQDFNGVLWEYQVRHENADPSKRYIQFIEYSELSQHKVVICFFEQQAKILLQQKSFEADMSFKRVRDPNIYEIVMAIFDYKMGKVITLCRIFTNNQSEECYEFIFKKVFSLFQIRLGVSIKWHHLHESGFQVLIMDMDWGQLRGFGKYLQSIDPQQRE</sequence>
<reference evidence="2 3" key="1">
    <citation type="submission" date="2024-09" db="EMBL/GenBank/DDBJ databases">
        <title>Rethinking Asexuality: The Enigmatic Case of Functional Sexual Genes in Lepraria (Stereocaulaceae).</title>
        <authorList>
            <person name="Doellman M."/>
            <person name="Sun Y."/>
            <person name="Barcenas-Pena A."/>
            <person name="Lumbsch H.T."/>
            <person name="Grewe F."/>
        </authorList>
    </citation>
    <scope>NUCLEOTIDE SEQUENCE [LARGE SCALE GENOMIC DNA]</scope>
    <source>
        <strain evidence="2 3">Grewe 0041</strain>
    </source>
</reference>
<keyword evidence="3" id="KW-1185">Reference proteome</keyword>
<dbReference type="EMBL" id="JBHFEH010000012">
    <property type="protein sequence ID" value="KAL2055297.1"/>
    <property type="molecule type" value="Genomic_DNA"/>
</dbReference>
<evidence type="ECO:0000313" key="2">
    <source>
        <dbReference type="EMBL" id="KAL2055297.1"/>
    </source>
</evidence>
<gene>
    <name evidence="2" type="ORF">ABVK25_004635</name>
</gene>
<evidence type="ECO:0000256" key="1">
    <source>
        <dbReference type="SAM" id="MobiDB-lite"/>
    </source>
</evidence>
<feature type="region of interest" description="Disordered" evidence="1">
    <location>
        <begin position="1"/>
        <end position="27"/>
    </location>
</feature>
<organism evidence="2 3">
    <name type="scientific">Lepraria finkii</name>
    <dbReference type="NCBI Taxonomy" id="1340010"/>
    <lineage>
        <taxon>Eukaryota</taxon>
        <taxon>Fungi</taxon>
        <taxon>Dikarya</taxon>
        <taxon>Ascomycota</taxon>
        <taxon>Pezizomycotina</taxon>
        <taxon>Lecanoromycetes</taxon>
        <taxon>OSLEUM clade</taxon>
        <taxon>Lecanoromycetidae</taxon>
        <taxon>Lecanorales</taxon>
        <taxon>Lecanorineae</taxon>
        <taxon>Stereocaulaceae</taxon>
        <taxon>Lepraria</taxon>
    </lineage>
</organism>
<comment type="caution">
    <text evidence="2">The sequence shown here is derived from an EMBL/GenBank/DDBJ whole genome shotgun (WGS) entry which is preliminary data.</text>
</comment>
<evidence type="ECO:0000313" key="3">
    <source>
        <dbReference type="Proteomes" id="UP001590951"/>
    </source>
</evidence>
<feature type="compositionally biased region" description="Acidic residues" evidence="1">
    <location>
        <begin position="14"/>
        <end position="27"/>
    </location>
</feature>
<accession>A0ABR4BBR9</accession>
<protein>
    <submittedName>
        <fullName evidence="2">Uncharacterized protein</fullName>
    </submittedName>
</protein>
<proteinExistence type="predicted"/>